<proteinExistence type="predicted"/>
<dbReference type="PANTHER" id="PTHR13939">
    <property type="entry name" value="NICOTINAMIDE-NUCLEOTIDE AMIDOHYDROLASE PNCC"/>
    <property type="match status" value="1"/>
</dbReference>
<dbReference type="Proteomes" id="UP000317023">
    <property type="component" value="Unassembled WGS sequence"/>
</dbReference>
<evidence type="ECO:0000313" key="3">
    <source>
        <dbReference type="Proteomes" id="UP000317023"/>
    </source>
</evidence>
<organism evidence="2 3">
    <name type="scientific">Agrobacterium tumefaciens</name>
    <dbReference type="NCBI Taxonomy" id="358"/>
    <lineage>
        <taxon>Bacteria</taxon>
        <taxon>Pseudomonadati</taxon>
        <taxon>Pseudomonadota</taxon>
        <taxon>Alphaproteobacteria</taxon>
        <taxon>Hyphomicrobiales</taxon>
        <taxon>Rhizobiaceae</taxon>
        <taxon>Rhizobium/Agrobacterium group</taxon>
        <taxon>Agrobacterium</taxon>
        <taxon>Agrobacterium tumefaciens complex</taxon>
    </lineage>
</organism>
<protein>
    <submittedName>
        <fullName evidence="2">Competence/damage-inducible protein A</fullName>
    </submittedName>
</protein>
<evidence type="ECO:0000313" key="2">
    <source>
        <dbReference type="EMBL" id="TRB03683.1"/>
    </source>
</evidence>
<dbReference type="InterPro" id="IPR001453">
    <property type="entry name" value="MoaB/Mog_dom"/>
</dbReference>
<dbReference type="SUPFAM" id="SSF53218">
    <property type="entry name" value="Molybdenum cofactor biosynthesis proteins"/>
    <property type="match status" value="1"/>
</dbReference>
<reference evidence="2 3" key="1">
    <citation type="journal article" date="2019" name="Appl. Microbiol. Biotechnol.">
        <title>Differential efficiency of wild type rhizogenic strains for rol gene transformation of plants.</title>
        <authorList>
            <person name="Desmet S."/>
            <person name="De Keyser E."/>
            <person name="Van Vaerenbergh J."/>
            <person name="Baeyen S."/>
            <person name="Van Huylenbroeck J."/>
            <person name="Geelen D."/>
            <person name="Dhooghe E."/>
        </authorList>
    </citation>
    <scope>NUCLEOTIDE SEQUENCE [LARGE SCALE GENOMIC DNA]</scope>
    <source>
        <strain evidence="2 3">MAFF210266</strain>
    </source>
</reference>
<evidence type="ECO:0000259" key="1">
    <source>
        <dbReference type="SMART" id="SM00852"/>
    </source>
</evidence>
<dbReference type="PANTHER" id="PTHR13939:SF0">
    <property type="entry name" value="NMN AMIDOHYDROLASE-LIKE PROTEIN YFAY"/>
    <property type="match status" value="1"/>
</dbReference>
<dbReference type="RefSeq" id="WP_142859369.1">
    <property type="nucleotide sequence ID" value="NZ_SGOE01000008.1"/>
</dbReference>
<name>A0A546XSH4_AGRTU</name>
<dbReference type="InterPro" id="IPR036425">
    <property type="entry name" value="MoaB/Mog-like_dom_sf"/>
</dbReference>
<dbReference type="AlphaFoldDB" id="A0A546XSH4"/>
<dbReference type="Pfam" id="PF00994">
    <property type="entry name" value="MoCF_biosynth"/>
    <property type="match status" value="1"/>
</dbReference>
<feature type="domain" description="MoaB/Mog" evidence="1">
    <location>
        <begin position="14"/>
        <end position="176"/>
    </location>
</feature>
<accession>A0A546XSH4</accession>
<dbReference type="InterPro" id="IPR056596">
    <property type="entry name" value="FLAD1_M"/>
</dbReference>
<dbReference type="InterPro" id="IPR050101">
    <property type="entry name" value="CinA"/>
</dbReference>
<dbReference type="SMART" id="SM00852">
    <property type="entry name" value="MoCF_biosynth"/>
    <property type="match status" value="1"/>
</dbReference>
<gene>
    <name evidence="2" type="ORF">EXN61_22365</name>
</gene>
<dbReference type="CDD" id="cd00885">
    <property type="entry name" value="cinA"/>
    <property type="match status" value="1"/>
</dbReference>
<dbReference type="EMBL" id="SGOE01000008">
    <property type="protein sequence ID" value="TRB03683.1"/>
    <property type="molecule type" value="Genomic_DNA"/>
</dbReference>
<comment type="caution">
    <text evidence="2">The sequence shown here is derived from an EMBL/GenBank/DDBJ whole genome shotgun (WGS) entry which is preliminary data.</text>
</comment>
<dbReference type="Gene3D" id="3.40.980.10">
    <property type="entry name" value="MoaB/Mog-like domain"/>
    <property type="match status" value="1"/>
</dbReference>
<dbReference type="Pfam" id="PF24102">
    <property type="entry name" value="FLAD1_M"/>
    <property type="match status" value="1"/>
</dbReference>
<sequence>MSNPSSTSSVVTAAMLAIGDELLSGRTKDKNIGHLADVLTMSGVDLKEVRIVADEEESIVEALNALRSRYDYVFTSGGIGPTHDDITADSVSAAFGLPCEHDAEALRLLGDMYRVREMEFTEARKRMARMPRGAAHIANPVSVAPGFVIGNVYVMAGVPQVFQAMLDNVMPTLRTGAKVMSQAVRSPYGEGDIGTPLTAIQKAHPETSIGSYPKYDGQRFSTEIVVRARDASVLKAATEAVAAMIETIGQEKRLAAGKGDATA</sequence>